<feature type="domain" description="Myb-like" evidence="14">
    <location>
        <begin position="108"/>
        <end position="158"/>
    </location>
</feature>
<comment type="subcellular location">
    <subcellularLocation>
        <location evidence="1">Nucleus</location>
    </subcellularLocation>
</comment>
<evidence type="ECO:0000256" key="1">
    <source>
        <dbReference type="ARBA" id="ARBA00004123"/>
    </source>
</evidence>
<evidence type="ECO:0000256" key="3">
    <source>
        <dbReference type="ARBA" id="ARBA00022737"/>
    </source>
</evidence>
<dbReference type="PANTHER" id="PTHR47995">
    <property type="entry name" value="TRANSCRIPTION FACTOR MYB33-RELATED"/>
    <property type="match status" value="1"/>
</dbReference>
<keyword evidence="5" id="KW-0805">Transcription regulation</keyword>
<keyword evidence="3" id="KW-0677">Repeat</keyword>
<keyword evidence="7" id="KW-0238">DNA-binding</keyword>
<dbReference type="FunFam" id="1.10.10.60:FF:000001">
    <property type="entry name" value="MYB-related transcription factor"/>
    <property type="match status" value="1"/>
</dbReference>
<dbReference type="Proteomes" id="UP000729402">
    <property type="component" value="Unassembled WGS sequence"/>
</dbReference>
<feature type="domain" description="HTH myb-type" evidence="15">
    <location>
        <begin position="55"/>
        <end position="111"/>
    </location>
</feature>
<evidence type="ECO:0000256" key="10">
    <source>
        <dbReference type="ARBA" id="ARBA00023242"/>
    </source>
</evidence>
<dbReference type="SMART" id="SM00717">
    <property type="entry name" value="SANT"/>
    <property type="match status" value="2"/>
</dbReference>
<dbReference type="EMBL" id="JAAALK010000283">
    <property type="protein sequence ID" value="KAG8075358.1"/>
    <property type="molecule type" value="Genomic_DNA"/>
</dbReference>
<accession>A0A8J5SLF1</accession>
<dbReference type="OrthoDB" id="2143914at2759"/>
<proteinExistence type="predicted"/>
<keyword evidence="9" id="KW-0804">Transcription</keyword>
<reference evidence="16" key="2">
    <citation type="submission" date="2021-02" db="EMBL/GenBank/DDBJ databases">
        <authorList>
            <person name="Kimball J.A."/>
            <person name="Haas M.W."/>
            <person name="Macchietto M."/>
            <person name="Kono T."/>
            <person name="Duquette J."/>
            <person name="Shao M."/>
        </authorList>
    </citation>
    <scope>NUCLEOTIDE SEQUENCE</scope>
    <source>
        <tissue evidence="16">Fresh leaf tissue</tissue>
    </source>
</reference>
<dbReference type="InterPro" id="IPR017930">
    <property type="entry name" value="Myb_dom"/>
</dbReference>
<keyword evidence="8" id="KW-0010">Activator</keyword>
<evidence type="ECO:0000256" key="5">
    <source>
        <dbReference type="ARBA" id="ARBA00023015"/>
    </source>
</evidence>
<dbReference type="GO" id="GO:0009908">
    <property type="term" value="P:flower development"/>
    <property type="evidence" value="ECO:0007669"/>
    <property type="project" value="UniProtKB-KW"/>
</dbReference>
<evidence type="ECO:0000256" key="11">
    <source>
        <dbReference type="ARBA" id="ARBA00071221"/>
    </source>
</evidence>
<keyword evidence="2" id="KW-0217">Developmental protein</keyword>
<keyword evidence="6" id="KW-0287">Flowering</keyword>
<dbReference type="InterPro" id="IPR001005">
    <property type="entry name" value="SANT/Myb"/>
</dbReference>
<protein>
    <recommendedName>
        <fullName evidence="11">Transcription factor GAMYB</fullName>
    </recommendedName>
    <alternativeName>
        <fullName evidence="12">OsGAMyb</fullName>
    </alternativeName>
</protein>
<dbReference type="GO" id="GO:0005634">
    <property type="term" value="C:nucleus"/>
    <property type="evidence" value="ECO:0007669"/>
    <property type="project" value="UniProtKB-SubCell"/>
</dbReference>
<evidence type="ECO:0000256" key="8">
    <source>
        <dbReference type="ARBA" id="ARBA00023159"/>
    </source>
</evidence>
<dbReference type="FunFam" id="1.10.10.60:FF:000119">
    <property type="entry name" value="Transcription factor GAMYB"/>
    <property type="match status" value="1"/>
</dbReference>
<feature type="domain" description="HTH myb-type" evidence="15">
    <location>
        <begin position="112"/>
        <end position="162"/>
    </location>
</feature>
<gene>
    <name evidence="16" type="ORF">GUJ93_ZPchr0006g41804</name>
</gene>
<keyword evidence="4" id="KW-0221">Differentiation</keyword>
<evidence type="ECO:0000256" key="12">
    <source>
        <dbReference type="ARBA" id="ARBA00078675"/>
    </source>
</evidence>
<evidence type="ECO:0000313" key="17">
    <source>
        <dbReference type="Proteomes" id="UP000729402"/>
    </source>
</evidence>
<evidence type="ECO:0000256" key="2">
    <source>
        <dbReference type="ARBA" id="ARBA00022473"/>
    </source>
</evidence>
<organism evidence="16 17">
    <name type="scientific">Zizania palustris</name>
    <name type="common">Northern wild rice</name>
    <dbReference type="NCBI Taxonomy" id="103762"/>
    <lineage>
        <taxon>Eukaryota</taxon>
        <taxon>Viridiplantae</taxon>
        <taxon>Streptophyta</taxon>
        <taxon>Embryophyta</taxon>
        <taxon>Tracheophyta</taxon>
        <taxon>Spermatophyta</taxon>
        <taxon>Magnoliopsida</taxon>
        <taxon>Liliopsida</taxon>
        <taxon>Poales</taxon>
        <taxon>Poaceae</taxon>
        <taxon>BOP clade</taxon>
        <taxon>Oryzoideae</taxon>
        <taxon>Oryzeae</taxon>
        <taxon>Zizaniinae</taxon>
        <taxon>Zizania</taxon>
    </lineage>
</organism>
<name>A0A8J5SLF1_ZIZPA</name>
<evidence type="ECO:0000313" key="16">
    <source>
        <dbReference type="EMBL" id="KAG8075358.1"/>
    </source>
</evidence>
<keyword evidence="17" id="KW-1185">Reference proteome</keyword>
<dbReference type="GO" id="GO:0003677">
    <property type="term" value="F:DNA binding"/>
    <property type="evidence" value="ECO:0007669"/>
    <property type="project" value="UniProtKB-KW"/>
</dbReference>
<dbReference type="AlphaFoldDB" id="A0A8J5SLF1"/>
<sequence>MEGDEHALVLPNLVNEDSEYDDDGGKSNGGGDEERSDDWTRTGHGGGGRRDCGDGPTLKKGPWTPEEDKILKDYVEKHGDGNWNQVQRNSGLNRCGKSCRLRWANHLKSGLKKGPFDEEEEQLILMLHAKMGNKWAKMATHLPGRTDNEIKNFWNTRSKRLLRDGMPLYPESILSRVSNQEMHSHSLDEPRGKKRTNECSQGNGMAFEEVIFERFDYQNAENLIPPNIAANPLSIDAINPFKRHASSVSVLSSYDGSITSEQSLEEPEKMYYSTDFNFGITKDLSLPFGSTIDNEHLILDSIQNSMEPPSVQTDCYYPSQRTSSALSSESFCTDDTDLLDTFFHEEHRLVDPTLSQGTLEDLIAPFSYNQGFPSNFQSDVFPMDLSSLYFGDNLLESNLEFQPSQIPPNLDVLGISNNTADMSHYYTPPPLVGPRMSSVEASCFNEELLPLNEQVNEDNKDITDIFLDENAFKEIEDLDYELGHELSWKSMPGAHHIF</sequence>
<comment type="caution">
    <text evidence="16">The sequence shown here is derived from an EMBL/GenBank/DDBJ whole genome shotgun (WGS) entry which is preliminary data.</text>
</comment>
<dbReference type="CDD" id="cd00167">
    <property type="entry name" value="SANT"/>
    <property type="match status" value="2"/>
</dbReference>
<feature type="region of interest" description="Disordered" evidence="13">
    <location>
        <begin position="179"/>
        <end position="200"/>
    </location>
</feature>
<evidence type="ECO:0000256" key="6">
    <source>
        <dbReference type="ARBA" id="ARBA00023089"/>
    </source>
</evidence>
<evidence type="ECO:0000256" key="4">
    <source>
        <dbReference type="ARBA" id="ARBA00022782"/>
    </source>
</evidence>
<feature type="region of interest" description="Disordered" evidence="13">
    <location>
        <begin position="1"/>
        <end position="65"/>
    </location>
</feature>
<reference evidence="16" key="1">
    <citation type="journal article" date="2021" name="bioRxiv">
        <title>Whole Genome Assembly and Annotation of Northern Wild Rice, Zizania palustris L., Supports a Whole Genome Duplication in the Zizania Genus.</title>
        <authorList>
            <person name="Haas M."/>
            <person name="Kono T."/>
            <person name="Macchietto M."/>
            <person name="Millas R."/>
            <person name="McGilp L."/>
            <person name="Shao M."/>
            <person name="Duquette J."/>
            <person name="Hirsch C.N."/>
            <person name="Kimball J."/>
        </authorList>
    </citation>
    <scope>NUCLEOTIDE SEQUENCE</scope>
    <source>
        <tissue evidence="16">Fresh leaf tissue</tissue>
    </source>
</reference>
<evidence type="ECO:0000256" key="7">
    <source>
        <dbReference type="ARBA" id="ARBA00023125"/>
    </source>
</evidence>
<dbReference type="GO" id="GO:0030154">
    <property type="term" value="P:cell differentiation"/>
    <property type="evidence" value="ECO:0007669"/>
    <property type="project" value="UniProtKB-KW"/>
</dbReference>
<feature type="compositionally biased region" description="Basic and acidic residues" evidence="13">
    <location>
        <begin position="182"/>
        <end position="197"/>
    </location>
</feature>
<dbReference type="PROSITE" id="PS50090">
    <property type="entry name" value="MYB_LIKE"/>
    <property type="match status" value="2"/>
</dbReference>
<dbReference type="PANTHER" id="PTHR47995:SF18">
    <property type="entry name" value="TRANSCRIPTION FACTOR MYB65"/>
    <property type="match status" value="1"/>
</dbReference>
<dbReference type="PROSITE" id="PS51294">
    <property type="entry name" value="HTH_MYB"/>
    <property type="match status" value="2"/>
</dbReference>
<dbReference type="GO" id="GO:0009555">
    <property type="term" value="P:pollen development"/>
    <property type="evidence" value="ECO:0007669"/>
    <property type="project" value="UniProtKB-ARBA"/>
</dbReference>
<evidence type="ECO:0000259" key="15">
    <source>
        <dbReference type="PROSITE" id="PS51294"/>
    </source>
</evidence>
<evidence type="ECO:0000256" key="13">
    <source>
        <dbReference type="SAM" id="MobiDB-lite"/>
    </source>
</evidence>
<evidence type="ECO:0000259" key="14">
    <source>
        <dbReference type="PROSITE" id="PS50090"/>
    </source>
</evidence>
<keyword evidence="10" id="KW-0539">Nucleus</keyword>
<evidence type="ECO:0000256" key="9">
    <source>
        <dbReference type="ARBA" id="ARBA00023163"/>
    </source>
</evidence>
<dbReference type="Pfam" id="PF00249">
    <property type="entry name" value="Myb_DNA-binding"/>
    <property type="match status" value="2"/>
</dbReference>
<feature type="domain" description="Myb-like" evidence="14">
    <location>
        <begin position="55"/>
        <end position="107"/>
    </location>
</feature>